<dbReference type="SUPFAM" id="SSF90123">
    <property type="entry name" value="ABC transporter transmembrane region"/>
    <property type="match status" value="1"/>
</dbReference>
<dbReference type="InterPro" id="IPR003439">
    <property type="entry name" value="ABC_transporter-like_ATP-bd"/>
</dbReference>
<dbReference type="SMART" id="SM00382">
    <property type="entry name" value="AAA"/>
    <property type="match status" value="1"/>
</dbReference>
<dbReference type="GO" id="GO:0015421">
    <property type="term" value="F:ABC-type oligopeptide transporter activity"/>
    <property type="evidence" value="ECO:0007669"/>
    <property type="project" value="TreeGrafter"/>
</dbReference>
<proteinExistence type="predicted"/>
<organism evidence="11 12">
    <name type="scientific">Roseateles puraquae</name>
    <dbReference type="NCBI Taxonomy" id="431059"/>
    <lineage>
        <taxon>Bacteria</taxon>
        <taxon>Pseudomonadati</taxon>
        <taxon>Pseudomonadota</taxon>
        <taxon>Betaproteobacteria</taxon>
        <taxon>Burkholderiales</taxon>
        <taxon>Sphaerotilaceae</taxon>
        <taxon>Roseateles</taxon>
    </lineage>
</organism>
<evidence type="ECO:0000256" key="4">
    <source>
        <dbReference type="ARBA" id="ARBA00022741"/>
    </source>
</evidence>
<dbReference type="Proteomes" id="UP000197446">
    <property type="component" value="Unassembled WGS sequence"/>
</dbReference>
<keyword evidence="5 11" id="KW-0067">ATP-binding</keyword>
<comment type="caution">
    <text evidence="11">The sequence shown here is derived from an EMBL/GenBank/DDBJ whole genome shotgun (WGS) entry which is preliminary data.</text>
</comment>
<dbReference type="GO" id="GO:0016887">
    <property type="term" value="F:ATP hydrolysis activity"/>
    <property type="evidence" value="ECO:0007669"/>
    <property type="project" value="InterPro"/>
</dbReference>
<dbReference type="AlphaFoldDB" id="A0A254N6T8"/>
<dbReference type="PROSITE" id="PS00211">
    <property type="entry name" value="ABC_TRANSPORTER_1"/>
    <property type="match status" value="1"/>
</dbReference>
<dbReference type="Pfam" id="PF00005">
    <property type="entry name" value="ABC_tran"/>
    <property type="match status" value="1"/>
</dbReference>
<dbReference type="RefSeq" id="WP_005797782.1">
    <property type="nucleotide sequence ID" value="NZ_NISI01000006.1"/>
</dbReference>
<dbReference type="PROSITE" id="PS50929">
    <property type="entry name" value="ABC_TM1F"/>
    <property type="match status" value="1"/>
</dbReference>
<dbReference type="SUPFAM" id="SSF52540">
    <property type="entry name" value="P-loop containing nucleoside triphosphate hydrolases"/>
    <property type="match status" value="1"/>
</dbReference>
<dbReference type="InterPro" id="IPR011527">
    <property type="entry name" value="ABC1_TM_dom"/>
</dbReference>
<evidence type="ECO:0000256" key="3">
    <source>
        <dbReference type="ARBA" id="ARBA00022692"/>
    </source>
</evidence>
<evidence type="ECO:0000259" key="9">
    <source>
        <dbReference type="PROSITE" id="PS50893"/>
    </source>
</evidence>
<feature type="transmembrane region" description="Helical" evidence="8">
    <location>
        <begin position="20"/>
        <end position="44"/>
    </location>
</feature>
<feature type="domain" description="ABC transmembrane type-1" evidence="10">
    <location>
        <begin position="20"/>
        <end position="306"/>
    </location>
</feature>
<dbReference type="InterPro" id="IPR027417">
    <property type="entry name" value="P-loop_NTPase"/>
</dbReference>
<dbReference type="GO" id="GO:0005886">
    <property type="term" value="C:plasma membrane"/>
    <property type="evidence" value="ECO:0007669"/>
    <property type="project" value="UniProtKB-SubCell"/>
</dbReference>
<keyword evidence="4" id="KW-0547">Nucleotide-binding</keyword>
<keyword evidence="6 8" id="KW-1133">Transmembrane helix</keyword>
<dbReference type="InterPro" id="IPR017871">
    <property type="entry name" value="ABC_transporter-like_CS"/>
</dbReference>
<dbReference type="Gene3D" id="1.20.1560.10">
    <property type="entry name" value="ABC transporter type 1, transmembrane domain"/>
    <property type="match status" value="1"/>
</dbReference>
<feature type="transmembrane region" description="Helical" evidence="8">
    <location>
        <begin position="270"/>
        <end position="288"/>
    </location>
</feature>
<dbReference type="OrthoDB" id="8554730at2"/>
<keyword evidence="12" id="KW-1185">Reference proteome</keyword>
<dbReference type="PROSITE" id="PS50893">
    <property type="entry name" value="ABC_TRANSPORTER_2"/>
    <property type="match status" value="1"/>
</dbReference>
<evidence type="ECO:0000313" key="12">
    <source>
        <dbReference type="Proteomes" id="UP000197446"/>
    </source>
</evidence>
<evidence type="ECO:0000256" key="5">
    <source>
        <dbReference type="ARBA" id="ARBA00022840"/>
    </source>
</evidence>
<evidence type="ECO:0000256" key="8">
    <source>
        <dbReference type="SAM" id="Phobius"/>
    </source>
</evidence>
<evidence type="ECO:0000259" key="10">
    <source>
        <dbReference type="PROSITE" id="PS50929"/>
    </source>
</evidence>
<sequence length="608" mass="64212">MAHYLWKLRPYYRQTAGQLVLGSLAGVVMNTAVVLPAVCLGRAIDAATHFAQGQATRATLLQAVALFAAATLATELPRLGKRWWLMTANARIRANLRADALRGVLAWPMAKLTATPVGDTMARVIGDVEVLGVGIREVIVETWDTLLFLVSFFVAMLVLDWSLTLRALIPVPFAMVLAWAAGRFIHQRTTAARQANGALTAGLQEQLSGIRVARLLGMKQAAQARIEWLADAQAHTNLAAARPRAGLPAVYTTLMAAGIVLVLWQGGEKVIAGAWTLGAFVTYLDLFLRFTGRGFRVPQLVNSVQAGGAAYARLAPLLAAALPARGEHRFASFRAGYLAGTTPRSTLTEPASRVERGLAVSLHNVSFSHGNADAAVTALNQVSLEISAGAFVAVTGPVGSGKSALAKALLGLYPLAGGTVSLDGDTPARHRGDIGYLPQEPFLFSGTVRENITMGREQADLATMSALEIAALAKDVSGFEHGVDAEIGERGIRISGGQRQRVALARAAAAGPRLLVLDDPFSAVDVATEAQIIASLRAEFGRGAPAARQATIVLCSHRLAAFPQADLVVVLDGGRIVERGSHEQLMLAGGLYARIYAAQVAMAQPEDA</sequence>
<dbReference type="GO" id="GO:0005524">
    <property type="term" value="F:ATP binding"/>
    <property type="evidence" value="ECO:0007669"/>
    <property type="project" value="UniProtKB-KW"/>
</dbReference>
<feature type="transmembrane region" description="Helical" evidence="8">
    <location>
        <begin position="56"/>
        <end position="76"/>
    </location>
</feature>
<evidence type="ECO:0000313" key="11">
    <source>
        <dbReference type="EMBL" id="OWR03284.1"/>
    </source>
</evidence>
<accession>A0A254N6T8</accession>
<dbReference type="PANTHER" id="PTHR43394">
    <property type="entry name" value="ATP-DEPENDENT PERMEASE MDL1, MITOCHONDRIAL"/>
    <property type="match status" value="1"/>
</dbReference>
<evidence type="ECO:0000256" key="2">
    <source>
        <dbReference type="ARBA" id="ARBA00022475"/>
    </source>
</evidence>
<keyword evidence="3 8" id="KW-0812">Transmembrane</keyword>
<feature type="domain" description="ABC transporter" evidence="9">
    <location>
        <begin position="360"/>
        <end position="598"/>
    </location>
</feature>
<evidence type="ECO:0000256" key="6">
    <source>
        <dbReference type="ARBA" id="ARBA00022989"/>
    </source>
</evidence>
<comment type="subcellular location">
    <subcellularLocation>
        <location evidence="1">Cell membrane</location>
        <topology evidence="1">Multi-pass membrane protein</topology>
    </subcellularLocation>
</comment>
<feature type="transmembrane region" description="Helical" evidence="8">
    <location>
        <begin position="245"/>
        <end position="264"/>
    </location>
</feature>
<feature type="transmembrane region" description="Helical" evidence="8">
    <location>
        <begin position="145"/>
        <end position="161"/>
    </location>
</feature>
<keyword evidence="2" id="KW-1003">Cell membrane</keyword>
<dbReference type="PANTHER" id="PTHR43394:SF1">
    <property type="entry name" value="ATP-BINDING CASSETTE SUB-FAMILY B MEMBER 10, MITOCHONDRIAL"/>
    <property type="match status" value="1"/>
</dbReference>
<protein>
    <submittedName>
        <fullName evidence="11">ABC transporter ATP-binding protein</fullName>
    </submittedName>
</protein>
<dbReference type="Gene3D" id="3.40.50.300">
    <property type="entry name" value="P-loop containing nucleotide triphosphate hydrolases"/>
    <property type="match status" value="1"/>
</dbReference>
<evidence type="ECO:0000256" key="7">
    <source>
        <dbReference type="ARBA" id="ARBA00023136"/>
    </source>
</evidence>
<dbReference type="Pfam" id="PF00664">
    <property type="entry name" value="ABC_membrane"/>
    <property type="match status" value="1"/>
</dbReference>
<dbReference type="InterPro" id="IPR003593">
    <property type="entry name" value="AAA+_ATPase"/>
</dbReference>
<keyword evidence="7 8" id="KW-0472">Membrane</keyword>
<gene>
    <name evidence="11" type="ORF">CDO81_17155</name>
</gene>
<name>A0A254N6T8_9BURK</name>
<dbReference type="InterPro" id="IPR039421">
    <property type="entry name" value="Type_1_exporter"/>
</dbReference>
<evidence type="ECO:0000256" key="1">
    <source>
        <dbReference type="ARBA" id="ARBA00004651"/>
    </source>
</evidence>
<dbReference type="EMBL" id="NISI01000006">
    <property type="protein sequence ID" value="OWR03284.1"/>
    <property type="molecule type" value="Genomic_DNA"/>
</dbReference>
<dbReference type="InterPro" id="IPR036640">
    <property type="entry name" value="ABC1_TM_sf"/>
</dbReference>
<reference evidence="11 12" key="1">
    <citation type="journal article" date="2007" name="Int. J. Syst. Evol. Microbiol.">
        <title>Description of Pelomonas aquatica sp. nov. and Pelomonas puraquae sp. nov., isolated from industrial and haemodialysis water.</title>
        <authorList>
            <person name="Gomila M."/>
            <person name="Bowien B."/>
            <person name="Falsen E."/>
            <person name="Moore E.R."/>
            <person name="Lalucat J."/>
        </authorList>
    </citation>
    <scope>NUCLEOTIDE SEQUENCE [LARGE SCALE GENOMIC DNA]</scope>
    <source>
        <strain evidence="11 12">CCUG 52769</strain>
    </source>
</reference>